<dbReference type="SMART" id="SM00939">
    <property type="entry name" value="PepX_C"/>
    <property type="match status" value="1"/>
</dbReference>
<dbReference type="PANTHER" id="PTHR43056:SF10">
    <property type="entry name" value="COCE_NOND FAMILY, PUTATIVE (AFU_ORTHOLOGUE AFUA_7G00600)-RELATED"/>
    <property type="match status" value="1"/>
</dbReference>
<dbReference type="SUPFAM" id="SSF53474">
    <property type="entry name" value="alpha/beta-Hydrolases"/>
    <property type="match status" value="1"/>
</dbReference>
<evidence type="ECO:0000313" key="3">
    <source>
        <dbReference type="EMBL" id="TQM10936.1"/>
    </source>
</evidence>
<dbReference type="Proteomes" id="UP000315677">
    <property type="component" value="Unassembled WGS sequence"/>
</dbReference>
<dbReference type="EMBL" id="VFPA01000002">
    <property type="protein sequence ID" value="TQM10936.1"/>
    <property type="molecule type" value="Genomic_DNA"/>
</dbReference>
<feature type="domain" description="Xaa-Pro dipeptidyl-peptidase C-terminal" evidence="2">
    <location>
        <begin position="331"/>
        <end position="588"/>
    </location>
</feature>
<organism evidence="3 4">
    <name type="scientific">Pseudonocardia kunmingensis</name>
    <dbReference type="NCBI Taxonomy" id="630975"/>
    <lineage>
        <taxon>Bacteria</taxon>
        <taxon>Bacillati</taxon>
        <taxon>Actinomycetota</taxon>
        <taxon>Actinomycetes</taxon>
        <taxon>Pseudonocardiales</taxon>
        <taxon>Pseudonocardiaceae</taxon>
        <taxon>Pseudonocardia</taxon>
    </lineage>
</organism>
<dbReference type="InterPro" id="IPR013736">
    <property type="entry name" value="Xaa-Pro_dipept_C"/>
</dbReference>
<dbReference type="Pfam" id="PF08530">
    <property type="entry name" value="PepX_C"/>
    <property type="match status" value="1"/>
</dbReference>
<dbReference type="PANTHER" id="PTHR43056">
    <property type="entry name" value="PEPTIDASE S9 PROLYL OLIGOPEPTIDASE"/>
    <property type="match status" value="1"/>
</dbReference>
<evidence type="ECO:0000313" key="4">
    <source>
        <dbReference type="Proteomes" id="UP000315677"/>
    </source>
</evidence>
<dbReference type="Gene3D" id="3.40.50.1820">
    <property type="entry name" value="alpha/beta hydrolase"/>
    <property type="match status" value="1"/>
</dbReference>
<dbReference type="SUPFAM" id="SSF49785">
    <property type="entry name" value="Galactose-binding domain-like"/>
    <property type="match status" value="1"/>
</dbReference>
<dbReference type="InterPro" id="IPR008979">
    <property type="entry name" value="Galactose-bd-like_sf"/>
</dbReference>
<evidence type="ECO:0000256" key="1">
    <source>
        <dbReference type="ARBA" id="ARBA00022801"/>
    </source>
</evidence>
<dbReference type="InterPro" id="IPR000383">
    <property type="entry name" value="Xaa-Pro-like_dom"/>
</dbReference>
<accession>A0A543DNL9</accession>
<comment type="caution">
    <text evidence="3">The sequence shown here is derived from an EMBL/GenBank/DDBJ whole genome shotgun (WGS) entry which is preliminary data.</text>
</comment>
<reference evidence="3 4" key="1">
    <citation type="submission" date="2019-06" db="EMBL/GenBank/DDBJ databases">
        <title>Sequencing the genomes of 1000 actinobacteria strains.</title>
        <authorList>
            <person name="Klenk H.-P."/>
        </authorList>
    </citation>
    <scope>NUCLEOTIDE SEQUENCE [LARGE SCALE GENOMIC DNA]</scope>
    <source>
        <strain evidence="3 4">DSM 45301</strain>
    </source>
</reference>
<name>A0A543DNL9_9PSEU</name>
<proteinExistence type="predicted"/>
<dbReference type="Pfam" id="PF02129">
    <property type="entry name" value="Peptidase_S15"/>
    <property type="match status" value="1"/>
</dbReference>
<dbReference type="InterPro" id="IPR029058">
    <property type="entry name" value="AB_hydrolase_fold"/>
</dbReference>
<keyword evidence="4" id="KW-1185">Reference proteome</keyword>
<dbReference type="Gene3D" id="2.60.120.260">
    <property type="entry name" value="Galactose-binding domain-like"/>
    <property type="match status" value="1"/>
</dbReference>
<dbReference type="AlphaFoldDB" id="A0A543DNL9"/>
<protein>
    <recommendedName>
        <fullName evidence="2">Xaa-Pro dipeptidyl-peptidase C-terminal domain-containing protein</fullName>
    </recommendedName>
</protein>
<dbReference type="NCBIfam" id="TIGR00976">
    <property type="entry name" value="CocE_NonD"/>
    <property type="match status" value="1"/>
</dbReference>
<evidence type="ECO:0000259" key="2">
    <source>
        <dbReference type="SMART" id="SM00939"/>
    </source>
</evidence>
<gene>
    <name evidence="3" type="ORF">FB558_3460</name>
</gene>
<dbReference type="InterPro" id="IPR005674">
    <property type="entry name" value="CocE/Ser_esterase"/>
</dbReference>
<dbReference type="InterPro" id="IPR050585">
    <property type="entry name" value="Xaa-Pro_dipeptidyl-ppase/CocE"/>
</dbReference>
<dbReference type="Gene3D" id="1.10.3020.10">
    <property type="entry name" value="alpha-amino acid ester hydrolase ( Helical cap domain)"/>
    <property type="match status" value="1"/>
</dbReference>
<dbReference type="GO" id="GO:0008239">
    <property type="term" value="F:dipeptidyl-peptidase activity"/>
    <property type="evidence" value="ECO:0007669"/>
    <property type="project" value="InterPro"/>
</dbReference>
<keyword evidence="1" id="KW-0378">Hydrolase</keyword>
<sequence>MAASVIRRRREGTGVNLIIEKNVMVPMRDGVRMATDVYRPEGDGPFPVLVQRLPYGKEVPGLRNLSFDVLRGAQAGYAVVVQDTRGRFASEGEFNPFFDEAADGADTVAWAAAQPWSTGRVGMIGGSYFGATQWLAAGQAPPALAAIAPFVTTDQYYEGWAYQGGAFQLGFNLHWTLSALGLAELQRRLVAGSATPEQFGALVAAVDANEELYRRTPLRGLPELKGIAPYYDDWLDHPSYDGFWRSCAPREHYGDITVPALNMGGWYDLFLKGTIANYTGMRAAGGSAAARDLQRLVIGPWAHGPVSGWFPERGFGLLSGADAADVTGMQLRWFDHLLKGEDNGFEGDKPVRVFVMGAGVWRDEDDWPLPGTEFVDYHLGGEGRANTAAGDGTLGTAPPAGTAYDAYLYDPRDPVPTVGGGTFLPGLNVGVNAGPRDQREVERRADVLCYTTEPLAEPLEVIGPVEAVLHVSSSAPDTDFTAKLVDVHPDGRAENLADGILRVRYRESLSEPRLMEPGQVYEVRVDLVATANLFRAGHRIRLEVSSSNFPRFDRNTNTGGTIAEESAEDFRPALNRVHHGGEHRSRLVLPVIRRR</sequence>